<feature type="compositionally biased region" description="Polar residues" evidence="1">
    <location>
        <begin position="17"/>
        <end position="26"/>
    </location>
</feature>
<reference evidence="2 3" key="1">
    <citation type="submission" date="2015-12" db="EMBL/GenBank/DDBJ databases">
        <authorList>
            <person name="Shamseldin A."/>
            <person name="Moawad H."/>
            <person name="Abd El-Rahim W.M."/>
            <person name="Sadowsky M.J."/>
        </authorList>
    </citation>
    <scope>NUCLEOTIDE SEQUENCE [LARGE SCALE GENOMIC DNA]</scope>
    <source>
        <strain evidence="2 3">S43</strain>
    </source>
</reference>
<protein>
    <submittedName>
        <fullName evidence="2">Uncharacterized protein</fullName>
    </submittedName>
</protein>
<evidence type="ECO:0000313" key="2">
    <source>
        <dbReference type="EMBL" id="PLC13093.1"/>
    </source>
</evidence>
<organism evidence="2 3">
    <name type="scientific">Kocuria flava</name>
    <dbReference type="NCBI Taxonomy" id="446860"/>
    <lineage>
        <taxon>Bacteria</taxon>
        <taxon>Bacillati</taxon>
        <taxon>Actinomycetota</taxon>
        <taxon>Actinomycetes</taxon>
        <taxon>Micrococcales</taxon>
        <taxon>Micrococcaceae</taxon>
        <taxon>Kocuria</taxon>
    </lineage>
</organism>
<sequence>MAVATSGSTDPRAARSSAGTPRTSALTRFEYETTAPSKHAEAPGTSTTAAARAPPVRDSAVARVSPCRTASATSAPAGVSGRAGAVTVLPGRRGRRGAAAGP</sequence>
<accession>A0A2N4T4G0</accession>
<comment type="caution">
    <text evidence="2">The sequence shown here is derived from an EMBL/GenBank/DDBJ whole genome shotgun (WGS) entry which is preliminary data.</text>
</comment>
<evidence type="ECO:0000313" key="3">
    <source>
        <dbReference type="Proteomes" id="UP000234632"/>
    </source>
</evidence>
<feature type="region of interest" description="Disordered" evidence="1">
    <location>
        <begin position="1"/>
        <end position="102"/>
    </location>
</feature>
<proteinExistence type="predicted"/>
<dbReference type="AlphaFoldDB" id="A0A2N4T4G0"/>
<name>A0A2N4T4G0_9MICC</name>
<dbReference type="Proteomes" id="UP000234632">
    <property type="component" value="Unassembled WGS sequence"/>
</dbReference>
<gene>
    <name evidence="2" type="ORF">AUQ48_13775</name>
</gene>
<evidence type="ECO:0000256" key="1">
    <source>
        <dbReference type="SAM" id="MobiDB-lite"/>
    </source>
</evidence>
<dbReference type="EMBL" id="LOMZ01000001">
    <property type="protein sequence ID" value="PLC13093.1"/>
    <property type="molecule type" value="Genomic_DNA"/>
</dbReference>